<proteinExistence type="predicted"/>
<evidence type="ECO:0000313" key="7">
    <source>
        <dbReference type="Proteomes" id="UP000254869"/>
    </source>
</evidence>
<dbReference type="NCBIfam" id="NF008761">
    <property type="entry name" value="PRK11797.1"/>
    <property type="match status" value="1"/>
</dbReference>
<evidence type="ECO:0000256" key="1">
    <source>
        <dbReference type="ARBA" id="ARBA00000223"/>
    </source>
</evidence>
<dbReference type="PANTHER" id="PTHR37831:SF1">
    <property type="entry name" value="D-RIBOSE PYRANASE"/>
    <property type="match status" value="1"/>
</dbReference>
<dbReference type="Pfam" id="PF05025">
    <property type="entry name" value="RbsD_FucU"/>
    <property type="match status" value="1"/>
</dbReference>
<keyword evidence="7" id="KW-1185">Reference proteome</keyword>
<dbReference type="STRING" id="1210086.GCA_001613105_00911"/>
<comment type="catalytic activity">
    <reaction evidence="1">
        <text>beta-D-ribopyranose = beta-D-ribofuranose</text>
        <dbReference type="Rhea" id="RHEA:25432"/>
        <dbReference type="ChEBI" id="CHEBI:27476"/>
        <dbReference type="ChEBI" id="CHEBI:47002"/>
        <dbReference type="EC" id="5.4.99.62"/>
    </reaction>
</comment>
<dbReference type="SUPFAM" id="SSF102546">
    <property type="entry name" value="RbsD-like"/>
    <property type="match status" value="1"/>
</dbReference>
<dbReference type="GO" id="GO:0019303">
    <property type="term" value="P:D-ribose catabolic process"/>
    <property type="evidence" value="ECO:0007669"/>
    <property type="project" value="TreeGrafter"/>
</dbReference>
<reference evidence="6 7" key="1">
    <citation type="submission" date="2018-07" db="EMBL/GenBank/DDBJ databases">
        <title>Genomic Encyclopedia of Type Strains, Phase IV (KMG-IV): sequencing the most valuable type-strain genomes for metagenomic binning, comparative biology and taxonomic classification.</title>
        <authorList>
            <person name="Goeker M."/>
        </authorList>
    </citation>
    <scope>NUCLEOTIDE SEQUENCE [LARGE SCALE GENOMIC DNA]</scope>
    <source>
        <strain evidence="6 7">DSM 44290</strain>
    </source>
</reference>
<dbReference type="InterPro" id="IPR023750">
    <property type="entry name" value="RbsD-like_sf"/>
</dbReference>
<organism evidence="6 7">
    <name type="scientific">Nocardia pseudobrasiliensis</name>
    <dbReference type="NCBI Taxonomy" id="45979"/>
    <lineage>
        <taxon>Bacteria</taxon>
        <taxon>Bacillati</taxon>
        <taxon>Actinomycetota</taxon>
        <taxon>Actinomycetes</taxon>
        <taxon>Mycobacteriales</taxon>
        <taxon>Nocardiaceae</taxon>
        <taxon>Nocardia</taxon>
    </lineage>
</organism>
<evidence type="ECO:0000256" key="3">
    <source>
        <dbReference type="ARBA" id="ARBA00022490"/>
    </source>
</evidence>
<dbReference type="RefSeq" id="WP_082875521.1">
    <property type="nucleotide sequence ID" value="NZ_QQBC01000002.1"/>
</dbReference>
<dbReference type="InterPro" id="IPR007721">
    <property type="entry name" value="RbsD_FucU"/>
</dbReference>
<sequence length="150" mass="16232">MRTGGLIHAELLSALTALRHTDLFAVSDSGLPVPRGVAVIDLGVAYGLPRFQPVLELVLREVTIEKAWASRDVEQRNPEVAALLRALDAEPLEHEEFKRRVGDCRFVVRTGEASPFANVLLRAGVPWLDGDQSYQCSSSVVAGSTGPEGQ</sequence>
<keyword evidence="3" id="KW-0963">Cytoplasm</keyword>
<evidence type="ECO:0000256" key="2">
    <source>
        <dbReference type="ARBA" id="ARBA00012862"/>
    </source>
</evidence>
<dbReference type="GO" id="GO:0016872">
    <property type="term" value="F:intramolecular lyase activity"/>
    <property type="evidence" value="ECO:0007669"/>
    <property type="project" value="InterPro"/>
</dbReference>
<dbReference type="EMBL" id="QQBC01000002">
    <property type="protein sequence ID" value="RDI67934.1"/>
    <property type="molecule type" value="Genomic_DNA"/>
</dbReference>
<dbReference type="PANTHER" id="PTHR37831">
    <property type="entry name" value="D-RIBOSE PYRANASE"/>
    <property type="match status" value="1"/>
</dbReference>
<dbReference type="AlphaFoldDB" id="A0A370IEQ9"/>
<name>A0A370IEQ9_9NOCA</name>
<evidence type="ECO:0000256" key="5">
    <source>
        <dbReference type="ARBA" id="ARBA00023277"/>
    </source>
</evidence>
<dbReference type="Gene3D" id="3.40.1650.10">
    <property type="entry name" value="RbsD-like domain"/>
    <property type="match status" value="1"/>
</dbReference>
<accession>A0A370IEQ9</accession>
<keyword evidence="4" id="KW-0413">Isomerase</keyword>
<comment type="caution">
    <text evidence="6">The sequence shown here is derived from an EMBL/GenBank/DDBJ whole genome shotgun (WGS) entry which is preliminary data.</text>
</comment>
<dbReference type="GO" id="GO:0005829">
    <property type="term" value="C:cytosol"/>
    <property type="evidence" value="ECO:0007669"/>
    <property type="project" value="TreeGrafter"/>
</dbReference>
<dbReference type="GO" id="GO:0062193">
    <property type="term" value="F:D-ribose pyranase activity"/>
    <property type="evidence" value="ECO:0007669"/>
    <property type="project" value="UniProtKB-EC"/>
</dbReference>
<dbReference type="Proteomes" id="UP000254869">
    <property type="component" value="Unassembled WGS sequence"/>
</dbReference>
<dbReference type="InterPro" id="IPR023064">
    <property type="entry name" value="D-ribose_pyranase"/>
</dbReference>
<protein>
    <recommendedName>
        <fullName evidence="2">D-ribose pyranase</fullName>
        <ecNumber evidence="2">5.4.99.62</ecNumber>
    </recommendedName>
</protein>
<dbReference type="GO" id="GO:0048029">
    <property type="term" value="F:monosaccharide binding"/>
    <property type="evidence" value="ECO:0007669"/>
    <property type="project" value="InterPro"/>
</dbReference>
<evidence type="ECO:0000256" key="4">
    <source>
        <dbReference type="ARBA" id="ARBA00023235"/>
    </source>
</evidence>
<keyword evidence="5" id="KW-0119">Carbohydrate metabolism</keyword>
<gene>
    <name evidence="6" type="ORF">DFR76_102335</name>
</gene>
<evidence type="ECO:0000313" key="6">
    <source>
        <dbReference type="EMBL" id="RDI67934.1"/>
    </source>
</evidence>
<dbReference type="EC" id="5.4.99.62" evidence="2"/>